<feature type="transmembrane region" description="Helical" evidence="5">
    <location>
        <begin position="69"/>
        <end position="88"/>
    </location>
</feature>
<evidence type="ECO:0000256" key="5">
    <source>
        <dbReference type="SAM" id="Phobius"/>
    </source>
</evidence>
<evidence type="ECO:0000256" key="3">
    <source>
        <dbReference type="ARBA" id="ARBA00022989"/>
    </source>
</evidence>
<reference evidence="7" key="1">
    <citation type="journal article" date="2021" name="Nat. Commun.">
        <title>Genetic determinants of endophytism in the Arabidopsis root mycobiome.</title>
        <authorList>
            <person name="Mesny F."/>
            <person name="Miyauchi S."/>
            <person name="Thiergart T."/>
            <person name="Pickel B."/>
            <person name="Atanasova L."/>
            <person name="Karlsson M."/>
            <person name="Huettel B."/>
            <person name="Barry K.W."/>
            <person name="Haridas S."/>
            <person name="Chen C."/>
            <person name="Bauer D."/>
            <person name="Andreopoulos W."/>
            <person name="Pangilinan J."/>
            <person name="LaButti K."/>
            <person name="Riley R."/>
            <person name="Lipzen A."/>
            <person name="Clum A."/>
            <person name="Drula E."/>
            <person name="Henrissat B."/>
            <person name="Kohler A."/>
            <person name="Grigoriev I.V."/>
            <person name="Martin F.M."/>
            <person name="Hacquard S."/>
        </authorList>
    </citation>
    <scope>NUCLEOTIDE SEQUENCE</scope>
    <source>
        <strain evidence="7">MPI-SDFR-AT-0120</strain>
    </source>
</reference>
<feature type="transmembrane region" description="Helical" evidence="5">
    <location>
        <begin position="160"/>
        <end position="182"/>
    </location>
</feature>
<keyword evidence="2 5" id="KW-0812">Transmembrane</keyword>
<evidence type="ECO:0000313" key="7">
    <source>
        <dbReference type="EMBL" id="KAH7090317.1"/>
    </source>
</evidence>
<evidence type="ECO:0000256" key="4">
    <source>
        <dbReference type="ARBA" id="ARBA00023136"/>
    </source>
</evidence>
<evidence type="ECO:0000313" key="8">
    <source>
        <dbReference type="Proteomes" id="UP000813461"/>
    </source>
</evidence>
<dbReference type="GO" id="GO:0016020">
    <property type="term" value="C:membrane"/>
    <property type="evidence" value="ECO:0007669"/>
    <property type="project" value="UniProtKB-SubCell"/>
</dbReference>
<keyword evidence="3 5" id="KW-1133">Transmembrane helix</keyword>
<dbReference type="EMBL" id="JAGMVJ010000005">
    <property type="protein sequence ID" value="KAH7090317.1"/>
    <property type="molecule type" value="Genomic_DNA"/>
</dbReference>
<comment type="subcellular location">
    <subcellularLocation>
        <location evidence="1">Membrane</location>
        <topology evidence="1">Multi-pass membrane protein</topology>
    </subcellularLocation>
</comment>
<organism evidence="7 8">
    <name type="scientific">Paraphoma chrysanthemicola</name>
    <dbReference type="NCBI Taxonomy" id="798071"/>
    <lineage>
        <taxon>Eukaryota</taxon>
        <taxon>Fungi</taxon>
        <taxon>Dikarya</taxon>
        <taxon>Ascomycota</taxon>
        <taxon>Pezizomycotina</taxon>
        <taxon>Dothideomycetes</taxon>
        <taxon>Pleosporomycetidae</taxon>
        <taxon>Pleosporales</taxon>
        <taxon>Pleosporineae</taxon>
        <taxon>Phaeosphaeriaceae</taxon>
        <taxon>Paraphoma</taxon>
    </lineage>
</organism>
<keyword evidence="4 5" id="KW-0472">Membrane</keyword>
<name>A0A8K0RCE8_9PLEO</name>
<keyword evidence="7" id="KW-0808">Transferase</keyword>
<evidence type="ECO:0000259" key="6">
    <source>
        <dbReference type="Pfam" id="PF13813"/>
    </source>
</evidence>
<dbReference type="InterPro" id="IPR032805">
    <property type="entry name" value="Wax_synthase_dom"/>
</dbReference>
<gene>
    <name evidence="7" type="ORF">FB567DRAFT_491027</name>
</gene>
<dbReference type="Pfam" id="PF13813">
    <property type="entry name" value="MBOAT_2"/>
    <property type="match status" value="1"/>
</dbReference>
<dbReference type="OrthoDB" id="1077582at2759"/>
<proteinExistence type="predicted"/>
<keyword evidence="8" id="KW-1185">Reference proteome</keyword>
<feature type="transmembrane region" description="Helical" evidence="5">
    <location>
        <begin position="39"/>
        <end position="57"/>
    </location>
</feature>
<comment type="caution">
    <text evidence="7">The sequence shown here is derived from an EMBL/GenBank/DDBJ whole genome shotgun (WGS) entry which is preliminary data.</text>
</comment>
<accession>A0A8K0RCE8</accession>
<evidence type="ECO:0000256" key="1">
    <source>
        <dbReference type="ARBA" id="ARBA00004141"/>
    </source>
</evidence>
<dbReference type="Proteomes" id="UP000813461">
    <property type="component" value="Unassembled WGS sequence"/>
</dbReference>
<dbReference type="AlphaFoldDB" id="A0A8K0RCE8"/>
<evidence type="ECO:0000256" key="2">
    <source>
        <dbReference type="ARBA" id="ARBA00022692"/>
    </source>
</evidence>
<sequence length="398" mass="45130">MPNHPIMSLKLPDPLIHLQLPLLFANNILALAIGPNHQVLRLGITLPILCLLASQSLYREWTGEWGMHYALECLMLACIWTYIDWNILNSPDKEQWRRIRSQDEISKLDTVPQGFWTRMWWGVRLATGNRYLGWTCQVKNVRVEVDEGYSRWLFIVRKSIRFVIFFVLTDVLYSYTAATPYGSWSDIAHFKPARSFSSEPCLVRVWFAWVQIVLTYVSMEHANAAYGVVSVATGLASPKDCPSLFGDLKGLWSVRKAWSSVWHQQMRRICSAPGIFLARDVLDLKKGSFASKYLQLFTGFAISGTIHAGASMLVHRSLDDDAAFATFIGQAVIIMTEDHAIALGKKMGLRDSVLWRFVGFAWTVLAIGASTERWTGKVVGHGMWVHDRKPDYFGIGPK</sequence>
<protein>
    <submittedName>
        <fullName evidence="7">Membrane bound O-acyl transferase family-domain-containing protein</fullName>
    </submittedName>
</protein>
<feature type="domain" description="Wax synthase" evidence="6">
    <location>
        <begin position="241"/>
        <end position="328"/>
    </location>
</feature>
<dbReference type="GO" id="GO:0016740">
    <property type="term" value="F:transferase activity"/>
    <property type="evidence" value="ECO:0007669"/>
    <property type="project" value="UniProtKB-KW"/>
</dbReference>
<feature type="transmembrane region" description="Helical" evidence="5">
    <location>
        <begin position="15"/>
        <end position="32"/>
    </location>
</feature>